<organism evidence="1 2">
    <name type="scientific">Cladophialophora chaetospira</name>
    <dbReference type="NCBI Taxonomy" id="386627"/>
    <lineage>
        <taxon>Eukaryota</taxon>
        <taxon>Fungi</taxon>
        <taxon>Dikarya</taxon>
        <taxon>Ascomycota</taxon>
        <taxon>Pezizomycotina</taxon>
        <taxon>Eurotiomycetes</taxon>
        <taxon>Chaetothyriomycetidae</taxon>
        <taxon>Chaetothyriales</taxon>
        <taxon>Herpotrichiellaceae</taxon>
        <taxon>Cladophialophora</taxon>
    </lineage>
</organism>
<dbReference type="PANTHER" id="PTHR33112:SF16">
    <property type="entry name" value="HETEROKARYON INCOMPATIBILITY DOMAIN-CONTAINING PROTEIN"/>
    <property type="match status" value="1"/>
</dbReference>
<gene>
    <name evidence="1" type="ORF">H2200_004507</name>
</gene>
<sequence>MGQVYSNAVCTLKADSAKSCMESFLRMRDDLWREAVPIHINRYGTESQIFVRLLPYVEACPTDARGWILQETLLSKRLIGFTHSQVVFSCGGGRITEDGDLREESRWLIEEAREVWLRIEPENAAWLWRSIVVDYSYRKLSRVEDKLAAIAGLASAHKIRNLSADQYLGGLWRSSFIQDLIWRPETNENLTHLDKVQPPLVGYPSWSWSRVDGPINYPQNETYEVLDGYTSLVGVRFCRQDEAEFDPRPSIEVTLEGPSVAIELYSSPTEKTLHWKPVSATWKKNYNSLTLDFPVEAVKMSSDKSQITLVPSLRHTDNELHGLRVKAHFILLCTDCELAPHAYFLLLVPSSVDETKYVRIGLYYDFFGFLATARSTRRAKQAKLKRLESWLTQRMEKRSFVVI</sequence>
<dbReference type="EMBL" id="JAPDRK010000006">
    <property type="protein sequence ID" value="KAJ9611323.1"/>
    <property type="molecule type" value="Genomic_DNA"/>
</dbReference>
<protein>
    <recommendedName>
        <fullName evidence="3">Heterokaryon incompatibility domain-containing protein</fullName>
    </recommendedName>
</protein>
<proteinExistence type="predicted"/>
<reference evidence="1" key="1">
    <citation type="submission" date="2022-10" db="EMBL/GenBank/DDBJ databases">
        <title>Culturing micro-colonial fungi from biological soil crusts in the Mojave desert and describing Neophaeococcomyces mojavensis, and introducing the new genera and species Taxawa tesnikishii.</title>
        <authorList>
            <person name="Kurbessoian T."/>
            <person name="Stajich J.E."/>
        </authorList>
    </citation>
    <scope>NUCLEOTIDE SEQUENCE</scope>
    <source>
        <strain evidence="1">TK_41</strain>
    </source>
</reference>
<dbReference type="Proteomes" id="UP001172673">
    <property type="component" value="Unassembled WGS sequence"/>
</dbReference>
<accession>A0AA38XD85</accession>
<dbReference type="AlphaFoldDB" id="A0AA38XD85"/>
<keyword evidence="2" id="KW-1185">Reference proteome</keyword>
<comment type="caution">
    <text evidence="1">The sequence shown here is derived from an EMBL/GenBank/DDBJ whole genome shotgun (WGS) entry which is preliminary data.</text>
</comment>
<evidence type="ECO:0000313" key="2">
    <source>
        <dbReference type="Proteomes" id="UP001172673"/>
    </source>
</evidence>
<dbReference type="PANTHER" id="PTHR33112">
    <property type="entry name" value="DOMAIN PROTEIN, PUTATIVE-RELATED"/>
    <property type="match status" value="1"/>
</dbReference>
<evidence type="ECO:0008006" key="3">
    <source>
        <dbReference type="Google" id="ProtNLM"/>
    </source>
</evidence>
<name>A0AA38XD85_9EURO</name>
<evidence type="ECO:0000313" key="1">
    <source>
        <dbReference type="EMBL" id="KAJ9611323.1"/>
    </source>
</evidence>